<dbReference type="OrthoDB" id="9781930at2"/>
<dbReference type="AlphaFoldDB" id="A0A4P6L749"/>
<name>A0A4P6L749_9BURK</name>
<dbReference type="Pfam" id="PF16491">
    <property type="entry name" value="Peptidase_M48_N"/>
    <property type="match status" value="1"/>
</dbReference>
<evidence type="ECO:0000256" key="2">
    <source>
        <dbReference type="ARBA" id="ARBA00022723"/>
    </source>
</evidence>
<organism evidence="10 11">
    <name type="scientific">Pseudoduganella lutea</name>
    <dbReference type="NCBI Taxonomy" id="321985"/>
    <lineage>
        <taxon>Bacteria</taxon>
        <taxon>Pseudomonadati</taxon>
        <taxon>Pseudomonadota</taxon>
        <taxon>Betaproteobacteria</taxon>
        <taxon>Burkholderiales</taxon>
        <taxon>Oxalobacteraceae</taxon>
        <taxon>Telluria group</taxon>
        <taxon>Pseudoduganella</taxon>
    </lineage>
</organism>
<dbReference type="InterPro" id="IPR032456">
    <property type="entry name" value="Peptidase_M48_N"/>
</dbReference>
<comment type="similarity">
    <text evidence="6">Belongs to the peptidase M48 family.</text>
</comment>
<dbReference type="Pfam" id="PF01435">
    <property type="entry name" value="Peptidase_M48"/>
    <property type="match status" value="1"/>
</dbReference>
<dbReference type="KEGG" id="plue:EWM63_28170"/>
<evidence type="ECO:0000313" key="10">
    <source>
        <dbReference type="EMBL" id="QBE67559.1"/>
    </source>
</evidence>
<evidence type="ECO:0000313" key="11">
    <source>
        <dbReference type="Proteomes" id="UP000290637"/>
    </source>
</evidence>
<evidence type="ECO:0000256" key="3">
    <source>
        <dbReference type="ARBA" id="ARBA00022801"/>
    </source>
</evidence>
<feature type="domain" description="CAAX prenyl protease 1 N-terminal" evidence="9">
    <location>
        <begin position="16"/>
        <end position="176"/>
    </location>
</feature>
<proteinExistence type="inferred from homology"/>
<feature type="transmembrane region" description="Helical" evidence="7">
    <location>
        <begin position="260"/>
        <end position="282"/>
    </location>
</feature>
<evidence type="ECO:0000256" key="5">
    <source>
        <dbReference type="ARBA" id="ARBA00023049"/>
    </source>
</evidence>
<keyword evidence="11" id="KW-1185">Reference proteome</keyword>
<feature type="domain" description="Peptidase M48" evidence="8">
    <location>
        <begin position="184"/>
        <end position="385"/>
    </location>
</feature>
<keyword evidence="7" id="KW-0472">Membrane</keyword>
<protein>
    <submittedName>
        <fullName evidence="10">M48 family peptidase</fullName>
    </submittedName>
</protein>
<reference evidence="10 11" key="1">
    <citation type="submission" date="2019-02" db="EMBL/GenBank/DDBJ databases">
        <title>Draft Genome Sequences of Six Type Strains of the Genus Massilia.</title>
        <authorList>
            <person name="Miess H."/>
            <person name="Frediansyhah A."/>
            <person name="Gross H."/>
        </authorList>
    </citation>
    <scope>NUCLEOTIDE SEQUENCE [LARGE SCALE GENOMIC DNA]</scope>
    <source>
        <strain evidence="10 11">DSM 17473</strain>
    </source>
</reference>
<evidence type="ECO:0000259" key="8">
    <source>
        <dbReference type="Pfam" id="PF01435"/>
    </source>
</evidence>
<evidence type="ECO:0000259" key="9">
    <source>
        <dbReference type="Pfam" id="PF16491"/>
    </source>
</evidence>
<dbReference type="GO" id="GO:0004222">
    <property type="term" value="F:metalloendopeptidase activity"/>
    <property type="evidence" value="ECO:0007669"/>
    <property type="project" value="InterPro"/>
</dbReference>
<keyword evidence="5 6" id="KW-0482">Metalloprotease</keyword>
<feature type="transmembrane region" description="Helical" evidence="7">
    <location>
        <begin position="115"/>
        <end position="141"/>
    </location>
</feature>
<keyword evidence="2" id="KW-0479">Metal-binding</keyword>
<feature type="transmembrane region" description="Helical" evidence="7">
    <location>
        <begin position="35"/>
        <end position="52"/>
    </location>
</feature>
<sequence>MLSPFIPAASTQAYLAQIPQEIQQRAGDYTQGNHWLILFSALVGILINVLVIRSRLLERVHTHWERKRTRPWSGALVVGATYYIVAWSLDLPWAVYAKWWREVRYGLNTQTAGAWLAESVIGAVFTGILLAVMLMLLYALIRRAPRTWWLWSSALTSTMIVFAIVIAPVTIEPMFNEYKPLASGRNHDLITALASEAGIAPDRIVSYDGSKQSANYTARVTGLFGTSRIAVSDALLTQASQAELRAVVGHEIGHHVLHHALLLALAYSALLTLAFLVTHLLYAPLVRLLRADGLAGPADPAGVPILSIIVTATFLVLTPVTNGLVRFVENQADVYSLGHAREPDGMAIALLRTADYRAADPGAVEEWLFYDHPSIARRIERAMEWKHQHRNGR</sequence>
<keyword evidence="7" id="KW-0812">Transmembrane</keyword>
<dbReference type="InterPro" id="IPR001915">
    <property type="entry name" value="Peptidase_M48"/>
</dbReference>
<accession>A0A4P6L749</accession>
<dbReference type="Gene3D" id="3.30.2010.10">
    <property type="entry name" value="Metalloproteases ('zincins'), catalytic domain"/>
    <property type="match status" value="1"/>
</dbReference>
<keyword evidence="7" id="KW-1133">Transmembrane helix</keyword>
<keyword evidence="4 6" id="KW-0862">Zinc</keyword>
<gene>
    <name evidence="10" type="ORF">EWM63_28170</name>
</gene>
<evidence type="ECO:0000256" key="6">
    <source>
        <dbReference type="RuleBase" id="RU003983"/>
    </source>
</evidence>
<feature type="transmembrane region" description="Helical" evidence="7">
    <location>
        <begin position="148"/>
        <end position="171"/>
    </location>
</feature>
<dbReference type="GO" id="GO:0006508">
    <property type="term" value="P:proteolysis"/>
    <property type="evidence" value="ECO:0007669"/>
    <property type="project" value="UniProtKB-KW"/>
</dbReference>
<keyword evidence="1 6" id="KW-0645">Protease</keyword>
<evidence type="ECO:0000256" key="4">
    <source>
        <dbReference type="ARBA" id="ARBA00022833"/>
    </source>
</evidence>
<dbReference type="PANTHER" id="PTHR10120">
    <property type="entry name" value="CAAX PRENYL PROTEASE 1"/>
    <property type="match status" value="1"/>
</dbReference>
<evidence type="ECO:0000256" key="1">
    <source>
        <dbReference type="ARBA" id="ARBA00022670"/>
    </source>
</evidence>
<comment type="cofactor">
    <cofactor evidence="6">
        <name>Zn(2+)</name>
        <dbReference type="ChEBI" id="CHEBI:29105"/>
    </cofactor>
    <text evidence="6">Binds 1 zinc ion per subunit.</text>
</comment>
<dbReference type="Proteomes" id="UP000290637">
    <property type="component" value="Chromosome"/>
</dbReference>
<keyword evidence="3 6" id="KW-0378">Hydrolase</keyword>
<feature type="transmembrane region" description="Helical" evidence="7">
    <location>
        <begin position="72"/>
        <end position="95"/>
    </location>
</feature>
<evidence type="ECO:0000256" key="7">
    <source>
        <dbReference type="SAM" id="Phobius"/>
    </source>
</evidence>
<dbReference type="EMBL" id="CP035913">
    <property type="protein sequence ID" value="QBE67559.1"/>
    <property type="molecule type" value="Genomic_DNA"/>
</dbReference>
<dbReference type="GO" id="GO:0046872">
    <property type="term" value="F:metal ion binding"/>
    <property type="evidence" value="ECO:0007669"/>
    <property type="project" value="UniProtKB-KW"/>
</dbReference>